<reference evidence="1" key="2">
    <citation type="journal article" date="2015" name="Data Brief">
        <title>Shoot transcriptome of the giant reed, Arundo donax.</title>
        <authorList>
            <person name="Barrero R.A."/>
            <person name="Guerrero F.D."/>
            <person name="Moolhuijzen P."/>
            <person name="Goolsby J.A."/>
            <person name="Tidwell J."/>
            <person name="Bellgard S.E."/>
            <person name="Bellgard M.I."/>
        </authorList>
    </citation>
    <scope>NUCLEOTIDE SEQUENCE</scope>
    <source>
        <tissue evidence="1">Shoot tissue taken approximately 20 cm above the soil surface</tissue>
    </source>
</reference>
<accession>A0A0A9EY48</accession>
<dbReference type="EMBL" id="GBRH01195085">
    <property type="protein sequence ID" value="JAE02811.1"/>
    <property type="molecule type" value="Transcribed_RNA"/>
</dbReference>
<sequence length="65" mass="7282">MTLMAQITRTSQAGRVIHGFAQANSHRQISQLAKGHHRTAAAITHSPYHFARLLKLTSKTGYQRK</sequence>
<evidence type="ECO:0000313" key="1">
    <source>
        <dbReference type="EMBL" id="JAE02811.1"/>
    </source>
</evidence>
<organism evidence="1">
    <name type="scientific">Arundo donax</name>
    <name type="common">Giant reed</name>
    <name type="synonym">Donax arundinaceus</name>
    <dbReference type="NCBI Taxonomy" id="35708"/>
    <lineage>
        <taxon>Eukaryota</taxon>
        <taxon>Viridiplantae</taxon>
        <taxon>Streptophyta</taxon>
        <taxon>Embryophyta</taxon>
        <taxon>Tracheophyta</taxon>
        <taxon>Spermatophyta</taxon>
        <taxon>Magnoliopsida</taxon>
        <taxon>Liliopsida</taxon>
        <taxon>Poales</taxon>
        <taxon>Poaceae</taxon>
        <taxon>PACMAD clade</taxon>
        <taxon>Arundinoideae</taxon>
        <taxon>Arundineae</taxon>
        <taxon>Arundo</taxon>
    </lineage>
</organism>
<protein>
    <submittedName>
        <fullName evidence="1">Uncharacterized protein</fullName>
    </submittedName>
</protein>
<name>A0A0A9EY48_ARUDO</name>
<proteinExistence type="predicted"/>
<reference evidence="1" key="1">
    <citation type="submission" date="2014-09" db="EMBL/GenBank/DDBJ databases">
        <authorList>
            <person name="Magalhaes I.L.F."/>
            <person name="Oliveira U."/>
            <person name="Santos F.R."/>
            <person name="Vidigal T.H.D.A."/>
            <person name="Brescovit A.D."/>
            <person name="Santos A.J."/>
        </authorList>
    </citation>
    <scope>NUCLEOTIDE SEQUENCE</scope>
    <source>
        <tissue evidence="1">Shoot tissue taken approximately 20 cm above the soil surface</tissue>
    </source>
</reference>
<dbReference type="AlphaFoldDB" id="A0A0A9EY48"/>